<sequence length="242" mass="26388">LSSVSPKKRKDTPEWRRRIIKGQVGYGDQTDLFGPSGLENIFQQPARPQPPRPHSEAPPGLAHFGNGNNLPSSPPPWPSEVQLSSPGGTVQAFKTNLNHLKEEEAVVKSLGSLDSESDREEMQVSTSTDVHGAARKPPLKYREPTVELPSIMEWSSLQDESDKVCSPPGVPGAVQNRSPVKAFVEDSQSQTIGSRVASGQTELRNEEFSPVYISKHNSTNGQVDYAPLDASSAQVTEQLKRL</sequence>
<dbReference type="InterPro" id="IPR052574">
    <property type="entry name" value="CDIRP"/>
</dbReference>
<gene>
    <name evidence="4" type="primary">NUD1_3</name>
    <name evidence="4" type="ORF">LTR16_009110</name>
</gene>
<evidence type="ECO:0000256" key="2">
    <source>
        <dbReference type="ARBA" id="ARBA00022737"/>
    </source>
</evidence>
<feature type="compositionally biased region" description="Polar residues" evidence="3">
    <location>
        <begin position="186"/>
        <end position="202"/>
    </location>
</feature>
<feature type="non-terminal residue" evidence="4">
    <location>
        <position position="1"/>
    </location>
</feature>
<keyword evidence="2" id="KW-0677">Repeat</keyword>
<keyword evidence="5" id="KW-1185">Reference proteome</keyword>
<protein>
    <submittedName>
        <fullName evidence="4">Protein nud1</fullName>
    </submittedName>
</protein>
<feature type="region of interest" description="Disordered" evidence="3">
    <location>
        <begin position="110"/>
        <end position="144"/>
    </location>
</feature>
<proteinExistence type="predicted"/>
<feature type="region of interest" description="Disordered" evidence="3">
    <location>
        <begin position="159"/>
        <end position="203"/>
    </location>
</feature>
<comment type="caution">
    <text evidence="4">The sequence shown here is derived from an EMBL/GenBank/DDBJ whole genome shotgun (WGS) entry which is preliminary data.</text>
</comment>
<accession>A0ABR0LU53</accession>
<evidence type="ECO:0000313" key="4">
    <source>
        <dbReference type="EMBL" id="KAK5241708.1"/>
    </source>
</evidence>
<feature type="region of interest" description="Disordered" evidence="3">
    <location>
        <begin position="1"/>
        <end position="89"/>
    </location>
</feature>
<dbReference type="EMBL" id="JAVRRA010010511">
    <property type="protein sequence ID" value="KAK5241708.1"/>
    <property type="molecule type" value="Genomic_DNA"/>
</dbReference>
<dbReference type="PANTHER" id="PTHR47566">
    <property type="match status" value="1"/>
</dbReference>
<evidence type="ECO:0000313" key="5">
    <source>
        <dbReference type="Proteomes" id="UP001357485"/>
    </source>
</evidence>
<feature type="non-terminal residue" evidence="4">
    <location>
        <position position="242"/>
    </location>
</feature>
<reference evidence="4 5" key="1">
    <citation type="submission" date="2023-08" db="EMBL/GenBank/DDBJ databases">
        <title>Black Yeasts Isolated from many extreme environments.</title>
        <authorList>
            <person name="Coleine C."/>
            <person name="Stajich J.E."/>
            <person name="Selbmann L."/>
        </authorList>
    </citation>
    <scope>NUCLEOTIDE SEQUENCE [LARGE SCALE GENOMIC DNA]</scope>
    <source>
        <strain evidence="4 5">CCFEE 536</strain>
    </source>
</reference>
<evidence type="ECO:0000256" key="3">
    <source>
        <dbReference type="SAM" id="MobiDB-lite"/>
    </source>
</evidence>
<feature type="compositionally biased region" description="Basic residues" evidence="3">
    <location>
        <begin position="1"/>
        <end position="10"/>
    </location>
</feature>
<organism evidence="4 5">
    <name type="scientific">Cryomyces antarcticus</name>
    <dbReference type="NCBI Taxonomy" id="329879"/>
    <lineage>
        <taxon>Eukaryota</taxon>
        <taxon>Fungi</taxon>
        <taxon>Dikarya</taxon>
        <taxon>Ascomycota</taxon>
        <taxon>Pezizomycotina</taxon>
        <taxon>Dothideomycetes</taxon>
        <taxon>Dothideomycetes incertae sedis</taxon>
        <taxon>Cryomyces</taxon>
    </lineage>
</organism>
<name>A0ABR0LU53_9PEZI</name>
<keyword evidence="1" id="KW-0433">Leucine-rich repeat</keyword>
<evidence type="ECO:0000256" key="1">
    <source>
        <dbReference type="ARBA" id="ARBA00022614"/>
    </source>
</evidence>
<dbReference type="Proteomes" id="UP001357485">
    <property type="component" value="Unassembled WGS sequence"/>
</dbReference>
<dbReference type="PANTHER" id="PTHR47566:SF1">
    <property type="entry name" value="PROTEIN NUD1"/>
    <property type="match status" value="1"/>
</dbReference>